<evidence type="ECO:0000256" key="2">
    <source>
        <dbReference type="ARBA" id="ARBA00006149"/>
    </source>
</evidence>
<evidence type="ECO:0000256" key="6">
    <source>
        <dbReference type="ARBA" id="ARBA00023242"/>
    </source>
</evidence>
<dbReference type="PROSITE" id="PS00092">
    <property type="entry name" value="N6_MTASE"/>
    <property type="match status" value="1"/>
</dbReference>
<dbReference type="STRING" id="230819.A0A5C3LC03"/>
<evidence type="ECO:0000259" key="7">
    <source>
        <dbReference type="Pfam" id="PF05175"/>
    </source>
</evidence>
<dbReference type="SUPFAM" id="SSF53335">
    <property type="entry name" value="S-adenosyl-L-methionine-dependent methyltransferases"/>
    <property type="match status" value="1"/>
</dbReference>
<dbReference type="Gene3D" id="3.40.50.150">
    <property type="entry name" value="Vaccinia Virus protein VP39"/>
    <property type="match status" value="1"/>
</dbReference>
<dbReference type="PANTHER" id="PTHR45875">
    <property type="entry name" value="METHYLTRANSFERASE N6AMT1"/>
    <property type="match status" value="1"/>
</dbReference>
<dbReference type="GO" id="GO:0008757">
    <property type="term" value="F:S-adenosylmethionine-dependent methyltransferase activity"/>
    <property type="evidence" value="ECO:0007669"/>
    <property type="project" value="TreeGrafter"/>
</dbReference>
<dbReference type="OrthoDB" id="406152at2759"/>
<dbReference type="AlphaFoldDB" id="A0A5C3LC03"/>
<feature type="domain" description="Methyltransferase small" evidence="7">
    <location>
        <begin position="28"/>
        <end position="125"/>
    </location>
</feature>
<dbReference type="GO" id="GO:0035657">
    <property type="term" value="C:eRF1 methyltransferase complex"/>
    <property type="evidence" value="ECO:0007669"/>
    <property type="project" value="TreeGrafter"/>
</dbReference>
<evidence type="ECO:0000256" key="4">
    <source>
        <dbReference type="ARBA" id="ARBA00022679"/>
    </source>
</evidence>
<dbReference type="Proteomes" id="UP000307440">
    <property type="component" value="Unassembled WGS sequence"/>
</dbReference>
<comment type="similarity">
    <text evidence="2">Belongs to the eukaryotic/archaeal PrmC-related family.</text>
</comment>
<keyword evidence="5" id="KW-0949">S-adenosyl-L-methionine</keyword>
<dbReference type="GO" id="GO:0005634">
    <property type="term" value="C:nucleus"/>
    <property type="evidence" value="ECO:0007669"/>
    <property type="project" value="UniProtKB-SubCell"/>
</dbReference>
<evidence type="ECO:0000256" key="5">
    <source>
        <dbReference type="ARBA" id="ARBA00022691"/>
    </source>
</evidence>
<dbReference type="GO" id="GO:0032259">
    <property type="term" value="P:methylation"/>
    <property type="evidence" value="ECO:0007669"/>
    <property type="project" value="UniProtKB-KW"/>
</dbReference>
<comment type="subcellular location">
    <subcellularLocation>
        <location evidence="1">Nucleus</location>
    </subcellularLocation>
</comment>
<dbReference type="PANTHER" id="PTHR45875:SF1">
    <property type="entry name" value="METHYLTRANSFERASE N6AMT1"/>
    <property type="match status" value="1"/>
</dbReference>
<accession>A0A5C3LC03</accession>
<dbReference type="GO" id="GO:0008276">
    <property type="term" value="F:protein methyltransferase activity"/>
    <property type="evidence" value="ECO:0007669"/>
    <property type="project" value="TreeGrafter"/>
</dbReference>
<gene>
    <name evidence="8" type="ORF">FA15DRAFT_4467</name>
</gene>
<dbReference type="Pfam" id="PF05175">
    <property type="entry name" value="MTS"/>
    <property type="match status" value="1"/>
</dbReference>
<evidence type="ECO:0000256" key="1">
    <source>
        <dbReference type="ARBA" id="ARBA00004123"/>
    </source>
</evidence>
<organism evidence="8 9">
    <name type="scientific">Coprinopsis marcescibilis</name>
    <name type="common">Agaric fungus</name>
    <name type="synonym">Psathyrella marcescibilis</name>
    <dbReference type="NCBI Taxonomy" id="230819"/>
    <lineage>
        <taxon>Eukaryota</taxon>
        <taxon>Fungi</taxon>
        <taxon>Dikarya</taxon>
        <taxon>Basidiomycota</taxon>
        <taxon>Agaricomycotina</taxon>
        <taxon>Agaricomycetes</taxon>
        <taxon>Agaricomycetidae</taxon>
        <taxon>Agaricales</taxon>
        <taxon>Agaricineae</taxon>
        <taxon>Psathyrellaceae</taxon>
        <taxon>Coprinopsis</taxon>
    </lineage>
</organism>
<dbReference type="InterPro" id="IPR002052">
    <property type="entry name" value="DNA_methylase_N6_adenine_CS"/>
</dbReference>
<dbReference type="CDD" id="cd02440">
    <property type="entry name" value="AdoMet_MTases"/>
    <property type="match status" value="1"/>
</dbReference>
<keyword evidence="9" id="KW-1185">Reference proteome</keyword>
<dbReference type="NCBIfam" id="TIGR00537">
    <property type="entry name" value="hemK_rel_arch"/>
    <property type="match status" value="1"/>
</dbReference>
<keyword evidence="6" id="KW-0539">Nucleus</keyword>
<dbReference type="FunFam" id="3.40.50.150:FF:000077">
    <property type="entry name" value="HemK methyltransferase family member 2"/>
    <property type="match status" value="1"/>
</dbReference>
<name>A0A5C3LC03_COPMA</name>
<reference evidence="8 9" key="1">
    <citation type="journal article" date="2019" name="Nat. Ecol. Evol.">
        <title>Megaphylogeny resolves global patterns of mushroom evolution.</title>
        <authorList>
            <person name="Varga T."/>
            <person name="Krizsan K."/>
            <person name="Foldi C."/>
            <person name="Dima B."/>
            <person name="Sanchez-Garcia M."/>
            <person name="Sanchez-Ramirez S."/>
            <person name="Szollosi G.J."/>
            <person name="Szarkandi J.G."/>
            <person name="Papp V."/>
            <person name="Albert L."/>
            <person name="Andreopoulos W."/>
            <person name="Angelini C."/>
            <person name="Antonin V."/>
            <person name="Barry K.W."/>
            <person name="Bougher N.L."/>
            <person name="Buchanan P."/>
            <person name="Buyck B."/>
            <person name="Bense V."/>
            <person name="Catcheside P."/>
            <person name="Chovatia M."/>
            <person name="Cooper J."/>
            <person name="Damon W."/>
            <person name="Desjardin D."/>
            <person name="Finy P."/>
            <person name="Geml J."/>
            <person name="Haridas S."/>
            <person name="Hughes K."/>
            <person name="Justo A."/>
            <person name="Karasinski D."/>
            <person name="Kautmanova I."/>
            <person name="Kiss B."/>
            <person name="Kocsube S."/>
            <person name="Kotiranta H."/>
            <person name="LaButti K.M."/>
            <person name="Lechner B.E."/>
            <person name="Liimatainen K."/>
            <person name="Lipzen A."/>
            <person name="Lukacs Z."/>
            <person name="Mihaltcheva S."/>
            <person name="Morgado L.N."/>
            <person name="Niskanen T."/>
            <person name="Noordeloos M.E."/>
            <person name="Ohm R.A."/>
            <person name="Ortiz-Santana B."/>
            <person name="Ovrebo C."/>
            <person name="Racz N."/>
            <person name="Riley R."/>
            <person name="Savchenko A."/>
            <person name="Shiryaev A."/>
            <person name="Soop K."/>
            <person name="Spirin V."/>
            <person name="Szebenyi C."/>
            <person name="Tomsovsky M."/>
            <person name="Tulloss R.E."/>
            <person name="Uehling J."/>
            <person name="Grigoriev I.V."/>
            <person name="Vagvolgyi C."/>
            <person name="Papp T."/>
            <person name="Martin F.M."/>
            <person name="Miettinen O."/>
            <person name="Hibbett D.S."/>
            <person name="Nagy L.G."/>
        </authorList>
    </citation>
    <scope>NUCLEOTIDE SEQUENCE [LARGE SCALE GENOMIC DNA]</scope>
    <source>
        <strain evidence="8 9">CBS 121175</strain>
    </source>
</reference>
<dbReference type="GO" id="GO:0003676">
    <property type="term" value="F:nucleic acid binding"/>
    <property type="evidence" value="ECO:0007669"/>
    <property type="project" value="InterPro"/>
</dbReference>
<keyword evidence="4" id="KW-0808">Transferase</keyword>
<evidence type="ECO:0000313" key="9">
    <source>
        <dbReference type="Proteomes" id="UP000307440"/>
    </source>
</evidence>
<dbReference type="InterPro" id="IPR004557">
    <property type="entry name" value="PrmC-related"/>
</dbReference>
<sequence>MIPTPDISHLTAKDYDSIYEPAEDTFLLLDALEAEEQALKDSKPSICLEVGSGSGCVSTFLTKIVHPAVYICTDINPRACVATRSTGRQNKIELDVCNASFALPFRQRLKNSIDVIVFNPPYVPTSFEEAQFAQDNQHLEGAWAGGLDGMHVTNTFLSDVKDLLSDKGRFYLAALKQNNVSEIQTRMLEEHGLRSKVVLERRAGREYLYILCFQHSKAL</sequence>
<protein>
    <submittedName>
        <fullName evidence="8">Methylase</fullName>
    </submittedName>
</protein>
<dbReference type="InterPro" id="IPR007848">
    <property type="entry name" value="Small_mtfrase_dom"/>
</dbReference>
<keyword evidence="3 8" id="KW-0489">Methyltransferase</keyword>
<dbReference type="EMBL" id="ML210146">
    <property type="protein sequence ID" value="TFK30387.1"/>
    <property type="molecule type" value="Genomic_DNA"/>
</dbReference>
<dbReference type="InterPro" id="IPR029063">
    <property type="entry name" value="SAM-dependent_MTases_sf"/>
</dbReference>
<evidence type="ECO:0000313" key="8">
    <source>
        <dbReference type="EMBL" id="TFK30387.1"/>
    </source>
</evidence>
<proteinExistence type="inferred from homology"/>
<dbReference type="InterPro" id="IPR052190">
    <property type="entry name" value="Euk-Arch_PrmC-MTase"/>
</dbReference>
<evidence type="ECO:0000256" key="3">
    <source>
        <dbReference type="ARBA" id="ARBA00022603"/>
    </source>
</evidence>